<protein>
    <submittedName>
        <fullName evidence="2">Uncharacterized protein</fullName>
    </submittedName>
</protein>
<name>A0A921LEI3_9FIRM</name>
<organism evidence="2 3">
    <name type="scientific">Lachnoclostridium phocaeense</name>
    <dbReference type="NCBI Taxonomy" id="1871021"/>
    <lineage>
        <taxon>Bacteria</taxon>
        <taxon>Bacillati</taxon>
        <taxon>Bacillota</taxon>
        <taxon>Clostridia</taxon>
        <taxon>Lachnospirales</taxon>
        <taxon>Lachnospiraceae</taxon>
    </lineage>
</organism>
<dbReference type="Proteomes" id="UP000769156">
    <property type="component" value="Unassembled WGS sequence"/>
</dbReference>
<feature type="region of interest" description="Disordered" evidence="1">
    <location>
        <begin position="134"/>
        <end position="318"/>
    </location>
</feature>
<reference evidence="2" key="2">
    <citation type="submission" date="2021-09" db="EMBL/GenBank/DDBJ databases">
        <authorList>
            <person name="Gilroy R."/>
        </authorList>
    </citation>
    <scope>NUCLEOTIDE SEQUENCE</scope>
    <source>
        <strain evidence="2">ChiSjej5B23-16112</strain>
    </source>
</reference>
<evidence type="ECO:0000256" key="1">
    <source>
        <dbReference type="SAM" id="MobiDB-lite"/>
    </source>
</evidence>
<feature type="compositionally biased region" description="Basic and acidic residues" evidence="1">
    <location>
        <begin position="298"/>
        <end position="312"/>
    </location>
</feature>
<feature type="compositionally biased region" description="Acidic residues" evidence="1">
    <location>
        <begin position="209"/>
        <end position="222"/>
    </location>
</feature>
<feature type="region of interest" description="Disordered" evidence="1">
    <location>
        <begin position="327"/>
        <end position="346"/>
    </location>
</feature>
<sequence>MLDLTFGEQVKIILSRKGMTIKELAEMIEERTGKKMSRQNLTQRLGRDNFQEQDMRMIAEILDCPFQLNILGDAKQPESADEENVRVTEAELLRLEKKKGKKRQHSTEREMTIGELVDLNRGLDELLEEKNRKAVTLPEEAAEPAVQEEELQPADAESYEAQEEEVQPDVAENVFYQKGGESDPEAGWTEETVQEESAQDTAQAYAAESDIEQADAAEEENMQEQTDAVQPDDLPDAEKAQPVSAAKEEPQERPARKTRGSWRDFFQRRTKKDAKEMETEDAAPVSDHQDEVEPQEAPSEKVEETAAKEAVHPQETAEDILMRAEAADEEEDLEKGELNPYTGHEYESNTVRMHPKRIGYVQVYDRSSHQWTDMTEWAFLGYQERKKALLGNDYEPPIYLD</sequence>
<proteinExistence type="predicted"/>
<evidence type="ECO:0000313" key="3">
    <source>
        <dbReference type="Proteomes" id="UP000769156"/>
    </source>
</evidence>
<accession>A0A921LEI3</accession>
<evidence type="ECO:0000313" key="2">
    <source>
        <dbReference type="EMBL" id="HJF94991.1"/>
    </source>
</evidence>
<reference evidence="2" key="1">
    <citation type="journal article" date="2021" name="PeerJ">
        <title>Extensive microbial diversity within the chicken gut microbiome revealed by metagenomics and culture.</title>
        <authorList>
            <person name="Gilroy R."/>
            <person name="Ravi A."/>
            <person name="Getino M."/>
            <person name="Pursley I."/>
            <person name="Horton D.L."/>
            <person name="Alikhan N.F."/>
            <person name="Baker D."/>
            <person name="Gharbi K."/>
            <person name="Hall N."/>
            <person name="Watson M."/>
            <person name="Adriaenssens E.M."/>
            <person name="Foster-Nyarko E."/>
            <person name="Jarju S."/>
            <person name="Secka A."/>
            <person name="Antonio M."/>
            <person name="Oren A."/>
            <person name="Chaudhuri R.R."/>
            <person name="La Ragione R."/>
            <person name="Hildebrand F."/>
            <person name="Pallen M.J."/>
        </authorList>
    </citation>
    <scope>NUCLEOTIDE SEQUENCE</scope>
    <source>
        <strain evidence="2">ChiSjej5B23-16112</strain>
    </source>
</reference>
<comment type="caution">
    <text evidence="2">The sequence shown here is derived from an EMBL/GenBank/DDBJ whole genome shotgun (WGS) entry which is preliminary data.</text>
</comment>
<feature type="compositionally biased region" description="Basic and acidic residues" evidence="1">
    <location>
        <begin position="246"/>
        <end position="277"/>
    </location>
</feature>
<dbReference type="AlphaFoldDB" id="A0A921LEI3"/>
<gene>
    <name evidence="2" type="ORF">K8V82_09420</name>
</gene>
<feature type="compositionally biased region" description="Acidic residues" evidence="1">
    <location>
        <begin position="140"/>
        <end position="167"/>
    </location>
</feature>
<dbReference type="EMBL" id="DYVY01000154">
    <property type="protein sequence ID" value="HJF94991.1"/>
    <property type="molecule type" value="Genomic_DNA"/>
</dbReference>